<evidence type="ECO:0000313" key="1">
    <source>
        <dbReference type="EMBL" id="GAI62495.1"/>
    </source>
</evidence>
<dbReference type="EMBL" id="BARV01046034">
    <property type="protein sequence ID" value="GAI62495.1"/>
    <property type="molecule type" value="Genomic_DNA"/>
</dbReference>
<reference evidence="1" key="1">
    <citation type="journal article" date="2014" name="Front. Microbiol.">
        <title>High frequency of phylogenetically diverse reductive dehalogenase-homologous genes in deep subseafloor sedimentary metagenomes.</title>
        <authorList>
            <person name="Kawai M."/>
            <person name="Futagami T."/>
            <person name="Toyoda A."/>
            <person name="Takaki Y."/>
            <person name="Nishi S."/>
            <person name="Hori S."/>
            <person name="Arai W."/>
            <person name="Tsubouchi T."/>
            <person name="Morono Y."/>
            <person name="Uchiyama I."/>
            <person name="Ito T."/>
            <person name="Fujiyama A."/>
            <person name="Inagaki F."/>
            <person name="Takami H."/>
        </authorList>
    </citation>
    <scope>NUCLEOTIDE SEQUENCE</scope>
    <source>
        <strain evidence="1">Expedition CK06-06</strain>
    </source>
</reference>
<gene>
    <name evidence="1" type="ORF">S06H3_66986</name>
</gene>
<feature type="non-terminal residue" evidence="1">
    <location>
        <position position="1"/>
    </location>
</feature>
<proteinExistence type="predicted"/>
<dbReference type="AlphaFoldDB" id="X1RH88"/>
<sequence>ERHYADLCEFDEEVDAVVAGEGAISPETGKIHNISPHR</sequence>
<feature type="non-terminal residue" evidence="1">
    <location>
        <position position="38"/>
    </location>
</feature>
<protein>
    <submittedName>
        <fullName evidence="1">Uncharacterized protein</fullName>
    </submittedName>
</protein>
<name>X1RH88_9ZZZZ</name>
<accession>X1RH88</accession>
<comment type="caution">
    <text evidence="1">The sequence shown here is derived from an EMBL/GenBank/DDBJ whole genome shotgun (WGS) entry which is preliminary data.</text>
</comment>
<organism evidence="1">
    <name type="scientific">marine sediment metagenome</name>
    <dbReference type="NCBI Taxonomy" id="412755"/>
    <lineage>
        <taxon>unclassified sequences</taxon>
        <taxon>metagenomes</taxon>
        <taxon>ecological metagenomes</taxon>
    </lineage>
</organism>